<keyword evidence="1" id="KW-0597">Phosphoprotein</keyword>
<dbReference type="KEGG" id="lak:106176011"/>
<keyword evidence="8" id="KW-0175">Coiled coil</keyword>
<dbReference type="Pfam" id="PF01436">
    <property type="entry name" value="NHL"/>
    <property type="match status" value="1"/>
</dbReference>
<evidence type="ECO:0000259" key="9">
    <source>
        <dbReference type="PROSITE" id="PS50089"/>
    </source>
</evidence>
<dbReference type="SMART" id="SM00184">
    <property type="entry name" value="RING"/>
    <property type="match status" value="1"/>
</dbReference>
<dbReference type="Gene3D" id="2.120.10.30">
    <property type="entry name" value="TolB, C-terminal domain"/>
    <property type="match status" value="1"/>
</dbReference>
<dbReference type="Pfam" id="PF13445">
    <property type="entry name" value="zf-RING_UBOX"/>
    <property type="match status" value="1"/>
</dbReference>
<keyword evidence="3" id="KW-0677">Repeat</keyword>
<dbReference type="InterPro" id="IPR001258">
    <property type="entry name" value="NHL_repeat"/>
</dbReference>
<organism evidence="11 12">
    <name type="scientific">Lingula anatina</name>
    <name type="common">Brachiopod</name>
    <name type="synonym">Lingula unguis</name>
    <dbReference type="NCBI Taxonomy" id="7574"/>
    <lineage>
        <taxon>Eukaryota</taxon>
        <taxon>Metazoa</taxon>
        <taxon>Spiralia</taxon>
        <taxon>Lophotrochozoa</taxon>
        <taxon>Brachiopoda</taxon>
        <taxon>Linguliformea</taxon>
        <taxon>Lingulata</taxon>
        <taxon>Lingulida</taxon>
        <taxon>Linguloidea</taxon>
        <taxon>Lingulidae</taxon>
        <taxon>Lingula</taxon>
    </lineage>
</organism>
<dbReference type="InterPro" id="IPR047153">
    <property type="entry name" value="TRIM45/56/19-like"/>
</dbReference>
<feature type="coiled-coil region" evidence="8">
    <location>
        <begin position="95"/>
        <end position="122"/>
    </location>
</feature>
<keyword evidence="4 6" id="KW-0863">Zinc-finger</keyword>
<evidence type="ECO:0000259" key="10">
    <source>
        <dbReference type="PROSITE" id="PS50119"/>
    </source>
</evidence>
<dbReference type="SUPFAM" id="SSF57845">
    <property type="entry name" value="B-box zinc-binding domain"/>
    <property type="match status" value="1"/>
</dbReference>
<evidence type="ECO:0000256" key="6">
    <source>
        <dbReference type="PROSITE-ProRule" id="PRU00024"/>
    </source>
</evidence>
<dbReference type="OrthoDB" id="111250at2759"/>
<keyword evidence="11" id="KW-1185">Reference proteome</keyword>
<dbReference type="CDD" id="cd05819">
    <property type="entry name" value="NHL"/>
    <property type="match status" value="1"/>
</dbReference>
<dbReference type="InterPro" id="IPR013083">
    <property type="entry name" value="Znf_RING/FYVE/PHD"/>
</dbReference>
<dbReference type="Gene3D" id="3.30.40.10">
    <property type="entry name" value="Zinc/RING finger domain, C3HC4 (zinc finger)"/>
    <property type="match status" value="1"/>
</dbReference>
<dbReference type="SUPFAM" id="SSF57850">
    <property type="entry name" value="RING/U-box"/>
    <property type="match status" value="1"/>
</dbReference>
<evidence type="ECO:0000313" key="12">
    <source>
        <dbReference type="RefSeq" id="XP_013413670.1"/>
    </source>
</evidence>
<evidence type="ECO:0000256" key="5">
    <source>
        <dbReference type="ARBA" id="ARBA00022833"/>
    </source>
</evidence>
<dbReference type="PANTHER" id="PTHR25462">
    <property type="entry name" value="BONUS, ISOFORM C-RELATED"/>
    <property type="match status" value="1"/>
</dbReference>
<gene>
    <name evidence="12" type="primary">LOC106176011</name>
</gene>
<protein>
    <submittedName>
        <fullName evidence="12">Tripartite motif-containing protein 2</fullName>
    </submittedName>
</protein>
<evidence type="ECO:0000256" key="4">
    <source>
        <dbReference type="ARBA" id="ARBA00022771"/>
    </source>
</evidence>
<feature type="domain" description="RING-type" evidence="9">
    <location>
        <begin position="21"/>
        <end position="69"/>
    </location>
</feature>
<dbReference type="Gene3D" id="2.40.10.500">
    <property type="match status" value="1"/>
</dbReference>
<dbReference type="RefSeq" id="XP_013413670.1">
    <property type="nucleotide sequence ID" value="XM_013558216.1"/>
</dbReference>
<accession>A0A1S3JTH7</accession>
<dbReference type="InterPro" id="IPR027370">
    <property type="entry name" value="Znf-RING_euk"/>
</dbReference>
<evidence type="ECO:0000313" key="11">
    <source>
        <dbReference type="Proteomes" id="UP000085678"/>
    </source>
</evidence>
<evidence type="ECO:0000256" key="1">
    <source>
        <dbReference type="ARBA" id="ARBA00022553"/>
    </source>
</evidence>
<sequence length="643" mass="71778">MKILKMAKALATAFVDNLLTCSICLEEYEDPRVLTCNHTFCLKCITDHGNRTQHKNEQDGFQFLCPLCREPNAVPSGGLRTLKKNFAFIKAIEILEEQQKNKDEEQATIDEVKQAISKLTIQCQNHSGRELLYYCSLDETTVCGDCIIDYHQGHKCVRVEDVAENEKERLKSAIEKPLQELQRLKQEEENATRIAEQRKRQREAVVSDIKQDLRKIVEAAEDHSRRLNAEVASVEDDETKQLEAFKDELEMRQVTIHSACEFAEQLIQSGTDAVVMSQSKALLERLSNLSESLQTDIPLNISMLDFSRVITYKPIDRSLDDMLGNIQVSLSTDSGEARQSGRERRLFSRVITPEEIAAGYTVPLSRSSSTGSTSQSSLEERPLLKQTFNAKLVDDKDRCSVSDMIVDDSYIYLADMSNNRVKILTHSGQIQTVLAANEPGGVEVLPNGDICVSIFDDQLVRVFDAQGRQSMTLGKGLMKEPFGVTMISQNQLVICDSVKKRLVILEPTSGKHLSSIALDMCNIPCCIAVNLSNGSIIVSDYGGDCVFVMTLSGEVIAHYGSPGCGDGELWQPKGVCSDSSGRIFIADYWNHRVVMISKYGRFLKNVVTREDGLKNPQAVAFDTQEQLVVAEESGFIKTFQISL</sequence>
<evidence type="ECO:0000256" key="2">
    <source>
        <dbReference type="ARBA" id="ARBA00022723"/>
    </source>
</evidence>
<dbReference type="GO" id="GO:0008270">
    <property type="term" value="F:zinc ion binding"/>
    <property type="evidence" value="ECO:0007669"/>
    <property type="project" value="UniProtKB-KW"/>
</dbReference>
<feature type="domain" description="B box-type" evidence="10">
    <location>
        <begin position="118"/>
        <end position="159"/>
    </location>
</feature>
<dbReference type="InterPro" id="IPR001841">
    <property type="entry name" value="Znf_RING"/>
</dbReference>
<dbReference type="InterPro" id="IPR000315">
    <property type="entry name" value="Znf_B-box"/>
</dbReference>
<proteinExistence type="predicted"/>
<reference evidence="12" key="1">
    <citation type="submission" date="2025-08" db="UniProtKB">
        <authorList>
            <consortium name="RefSeq"/>
        </authorList>
    </citation>
    <scope>IDENTIFICATION</scope>
    <source>
        <tissue evidence="12">Gonads</tissue>
    </source>
</reference>
<dbReference type="SUPFAM" id="SSF101898">
    <property type="entry name" value="NHL repeat"/>
    <property type="match status" value="1"/>
</dbReference>
<dbReference type="PROSITE" id="PS50089">
    <property type="entry name" value="ZF_RING_2"/>
    <property type="match status" value="1"/>
</dbReference>
<keyword evidence="2" id="KW-0479">Metal-binding</keyword>
<dbReference type="Proteomes" id="UP000085678">
    <property type="component" value="Unplaced"/>
</dbReference>
<dbReference type="AlphaFoldDB" id="A0A1S3JTH7"/>
<evidence type="ECO:0000256" key="8">
    <source>
        <dbReference type="SAM" id="Coils"/>
    </source>
</evidence>
<evidence type="ECO:0000256" key="3">
    <source>
        <dbReference type="ARBA" id="ARBA00022737"/>
    </source>
</evidence>
<dbReference type="InterPro" id="IPR017907">
    <property type="entry name" value="Znf_RING_CS"/>
</dbReference>
<dbReference type="InterPro" id="IPR011042">
    <property type="entry name" value="6-blade_b-propeller_TolB-like"/>
</dbReference>
<dbReference type="Pfam" id="PF00643">
    <property type="entry name" value="zf-B_box"/>
    <property type="match status" value="1"/>
</dbReference>
<name>A0A1S3JTH7_LINAN</name>
<dbReference type="Gene3D" id="3.30.160.60">
    <property type="entry name" value="Classic Zinc Finger"/>
    <property type="match status" value="1"/>
</dbReference>
<dbReference type="PROSITE" id="PS51125">
    <property type="entry name" value="NHL"/>
    <property type="match status" value="1"/>
</dbReference>
<keyword evidence="5" id="KW-0862">Zinc</keyword>
<feature type="repeat" description="NHL" evidence="7">
    <location>
        <begin position="560"/>
        <end position="599"/>
    </location>
</feature>
<evidence type="ECO:0000256" key="7">
    <source>
        <dbReference type="PROSITE-ProRule" id="PRU00504"/>
    </source>
</evidence>
<dbReference type="GeneID" id="106176011"/>
<dbReference type="InParanoid" id="A0A1S3JTH7"/>
<feature type="coiled-coil region" evidence="8">
    <location>
        <begin position="156"/>
        <end position="237"/>
    </location>
</feature>
<dbReference type="PROSITE" id="PS50119">
    <property type="entry name" value="ZF_BBOX"/>
    <property type="match status" value="1"/>
</dbReference>
<dbReference type="PANTHER" id="PTHR25462:SF296">
    <property type="entry name" value="MEIOTIC P26, ISOFORM F"/>
    <property type="match status" value="1"/>
</dbReference>
<dbReference type="PROSITE" id="PS00518">
    <property type="entry name" value="ZF_RING_1"/>
    <property type="match status" value="1"/>
</dbReference>